<organism evidence="3 4">
    <name type="scientific">Flammeovirga pectinis</name>
    <dbReference type="NCBI Taxonomy" id="2494373"/>
    <lineage>
        <taxon>Bacteria</taxon>
        <taxon>Pseudomonadati</taxon>
        <taxon>Bacteroidota</taxon>
        <taxon>Cytophagia</taxon>
        <taxon>Cytophagales</taxon>
        <taxon>Flammeovirgaceae</taxon>
        <taxon>Flammeovirga</taxon>
    </lineage>
</organism>
<accession>A0A3Q9FUH0</accession>
<dbReference type="InterPro" id="IPR007069">
    <property type="entry name" value="Transposase_32"/>
</dbReference>
<proteinExistence type="predicted"/>
<dbReference type="InterPro" id="IPR026889">
    <property type="entry name" value="Zn_Tnp"/>
</dbReference>
<protein>
    <submittedName>
        <fullName evidence="3">IS91 family transposase</fullName>
    </submittedName>
</protein>
<dbReference type="KEGG" id="fll:EI427_24540"/>
<feature type="domain" description="Transposase zinc-binding" evidence="2">
    <location>
        <begin position="13"/>
        <end position="98"/>
    </location>
</feature>
<dbReference type="GO" id="GO:0004803">
    <property type="term" value="F:transposase activity"/>
    <property type="evidence" value="ECO:0007669"/>
    <property type="project" value="InterPro"/>
</dbReference>
<evidence type="ECO:0000259" key="1">
    <source>
        <dbReference type="Pfam" id="PF04986"/>
    </source>
</evidence>
<feature type="domain" description="Transposase IS801/IS1294" evidence="1">
    <location>
        <begin position="138"/>
        <end position="311"/>
    </location>
</feature>
<dbReference type="OrthoDB" id="9791273at2"/>
<dbReference type="PANTHER" id="PTHR37023">
    <property type="entry name" value="TRANSPOSASE"/>
    <property type="match status" value="1"/>
</dbReference>
<dbReference type="Pfam" id="PF14319">
    <property type="entry name" value="Zn_Tnp_IS91"/>
    <property type="match status" value="1"/>
</dbReference>
<evidence type="ECO:0000259" key="2">
    <source>
        <dbReference type="Pfam" id="PF14319"/>
    </source>
</evidence>
<name>A0A3Q9FUH0_9BACT</name>
<dbReference type="Proteomes" id="UP000267268">
    <property type="component" value="Chromosome 2"/>
</dbReference>
<dbReference type="GO" id="GO:0006313">
    <property type="term" value="P:DNA transposition"/>
    <property type="evidence" value="ECO:0007669"/>
    <property type="project" value="InterPro"/>
</dbReference>
<dbReference type="GO" id="GO:0003677">
    <property type="term" value="F:DNA binding"/>
    <property type="evidence" value="ECO:0007669"/>
    <property type="project" value="InterPro"/>
</dbReference>
<reference evidence="3 4" key="1">
    <citation type="submission" date="2018-12" db="EMBL/GenBank/DDBJ databases">
        <title>Flammeovirga pectinis sp. nov., isolated from the gut of the Korean scallop, Patinopecten yessoensis.</title>
        <authorList>
            <person name="Bae J.-W."/>
            <person name="Jeong Y.-S."/>
            <person name="Kang W."/>
        </authorList>
    </citation>
    <scope>NUCLEOTIDE SEQUENCE [LARGE SCALE GENOMIC DNA]</scope>
    <source>
        <strain evidence="3 4">L12M1</strain>
    </source>
</reference>
<dbReference type="NCBIfam" id="NF033538">
    <property type="entry name" value="transpos_IS91"/>
    <property type="match status" value="1"/>
</dbReference>
<dbReference type="Pfam" id="PF04986">
    <property type="entry name" value="Y2_Tnp"/>
    <property type="match status" value="1"/>
</dbReference>
<evidence type="ECO:0000313" key="4">
    <source>
        <dbReference type="Proteomes" id="UP000267268"/>
    </source>
</evidence>
<gene>
    <name evidence="3" type="ORF">EI427_24540</name>
</gene>
<dbReference type="AlphaFoldDB" id="A0A3Q9FUH0"/>
<evidence type="ECO:0000313" key="3">
    <source>
        <dbReference type="EMBL" id="AZQ65384.1"/>
    </source>
</evidence>
<dbReference type="EMBL" id="CP034563">
    <property type="protein sequence ID" value="AZQ65384.1"/>
    <property type="molecule type" value="Genomic_DNA"/>
</dbReference>
<dbReference type="InterPro" id="IPR054832">
    <property type="entry name" value="transpos_IS91"/>
</dbReference>
<dbReference type="PANTHER" id="PTHR37023:SF1">
    <property type="entry name" value="ISSOD25 TRANSPOSASE TNPA_ISSOD25"/>
    <property type="match status" value="1"/>
</dbReference>
<keyword evidence="4" id="KW-1185">Reference proteome</keyword>
<sequence length="382" mass="44635">MKPKIEIAEILHSQSFWRHSTQFLATQKKDLHAMTLCRTAKLGRHIDHCGNCKEIRISYNSCRNRNCPKCQATYREKWITKREEEVLNVPYFHTVFTIPHVLNDLCLHNPEKMYTLLFKATWNTLKTFGESTLKGEMGMIAVLHTWGQNLSLHPHLHCIIPGGALVNGKHWKGSDKTGKYLFSAKGLAKMFRAKLLALIRKDAHLYSFFTAEIARKCFEKEWVVYAKRPFGGAKQIIEYLGRYTHKTAISNHRLLHYSDKKVTFSYKDYRNGAKKNEMTLSDVEFIRRYTQHLLPKGFRRIRHFGFYNGAIKKVKIEKIRKSIGQETPKIKEWDWIKLSKEKLGYDPLLCTCCGKREMVIMPRFASQRAPPNQQNVTENNLK</sequence>
<dbReference type="RefSeq" id="WP_126620043.1">
    <property type="nucleotide sequence ID" value="NZ_CP034563.1"/>
</dbReference>